<sequence length="308" mass="33493">MESSSRRGFLMGRRPSSNPWDKFCERLRRNIKGSLYDFGATSGVGSARLVPGQPGDVHHARALCAEYRVVLALGGISQTATPLGQSVLWVEPGNEMGGFKRLSEGSPQWFVQPGCFVGELCAAGFQALADIPGHLTVAAWLADRTLCDWNTGETCKSGLDHASVLLADGTTATLGPFGEDSRQPLENLMLQHLVPDLFQLSGKAAAQSCRRLTPWAARYRLDALFPCAGQTINLAHLLLGHGGALGWVEWVVLNELTMNCDMDTARPAFSTHHDSSEDEAWFFAADLDAQVKTLFDPNDLFPYTGQDI</sequence>
<dbReference type="OrthoDB" id="8689618at2"/>
<dbReference type="RefSeq" id="WP_132579230.1">
    <property type="nucleotide sequence ID" value="NZ_SMAJ01000001.1"/>
</dbReference>
<dbReference type="Proteomes" id="UP000295525">
    <property type="component" value="Unassembled WGS sequence"/>
</dbReference>
<reference evidence="1 2" key="1">
    <citation type="submission" date="2019-03" db="EMBL/GenBank/DDBJ databases">
        <title>Genomic Encyclopedia of Type Strains, Phase IV (KMG-IV): sequencing the most valuable type-strain genomes for metagenomic binning, comparative biology and taxonomic classification.</title>
        <authorList>
            <person name="Goeker M."/>
        </authorList>
    </citation>
    <scope>NUCLEOTIDE SEQUENCE [LARGE SCALE GENOMIC DNA]</scope>
    <source>
        <strain evidence="1 2">DSM 24591</strain>
    </source>
</reference>
<comment type="caution">
    <text evidence="1">The sequence shown here is derived from an EMBL/GenBank/DDBJ whole genome shotgun (WGS) entry which is preliminary data.</text>
</comment>
<organism evidence="1 2">
    <name type="scientific">Paralcaligenes ureilyticus</name>
    <dbReference type="NCBI Taxonomy" id="627131"/>
    <lineage>
        <taxon>Bacteria</taxon>
        <taxon>Pseudomonadati</taxon>
        <taxon>Pseudomonadota</taxon>
        <taxon>Betaproteobacteria</taxon>
        <taxon>Burkholderiales</taxon>
        <taxon>Alcaligenaceae</taxon>
        <taxon>Paralcaligenes</taxon>
    </lineage>
</organism>
<gene>
    <name evidence="1" type="ORF">EDC26_1014</name>
</gene>
<evidence type="ECO:0000313" key="2">
    <source>
        <dbReference type="Proteomes" id="UP000295525"/>
    </source>
</evidence>
<proteinExistence type="predicted"/>
<protein>
    <submittedName>
        <fullName evidence="1">Uncharacterized protein</fullName>
    </submittedName>
</protein>
<evidence type="ECO:0000313" key="1">
    <source>
        <dbReference type="EMBL" id="TCT10788.1"/>
    </source>
</evidence>
<keyword evidence="2" id="KW-1185">Reference proteome</keyword>
<dbReference type="AlphaFoldDB" id="A0A4V2UZG7"/>
<name>A0A4V2UZG7_9BURK</name>
<dbReference type="EMBL" id="SMAJ01000001">
    <property type="protein sequence ID" value="TCT10788.1"/>
    <property type="molecule type" value="Genomic_DNA"/>
</dbReference>
<accession>A0A4V2UZG7</accession>